<dbReference type="PANTHER" id="PTHR43775:SF51">
    <property type="entry name" value="INACTIVE PHENOLPHTHIOCEROL SYNTHESIS POLYKETIDE SYNTHASE TYPE I PKS1-RELATED"/>
    <property type="match status" value="1"/>
</dbReference>
<dbReference type="OrthoDB" id="9778690at2"/>
<feature type="domain" description="Carrier" evidence="6">
    <location>
        <begin position="2481"/>
        <end position="2558"/>
    </location>
</feature>
<dbReference type="Pfam" id="PF02801">
    <property type="entry name" value="Ketoacyl-synt_C"/>
    <property type="match status" value="1"/>
</dbReference>
<dbReference type="Gene3D" id="3.40.50.720">
    <property type="entry name" value="NAD(P)-binding Rossmann-like Domain"/>
    <property type="match status" value="1"/>
</dbReference>
<dbReference type="Gene3D" id="1.10.1200.10">
    <property type="entry name" value="ACP-like"/>
    <property type="match status" value="2"/>
</dbReference>
<dbReference type="PROSITE" id="PS52004">
    <property type="entry name" value="KS3_2"/>
    <property type="match status" value="1"/>
</dbReference>
<dbReference type="SUPFAM" id="SSF55048">
    <property type="entry name" value="Probable ACP-binding domain of malonyl-CoA ACP transacylase"/>
    <property type="match status" value="1"/>
</dbReference>
<evidence type="ECO:0000256" key="3">
    <source>
        <dbReference type="ARBA" id="ARBA00022553"/>
    </source>
</evidence>
<dbReference type="Pfam" id="PF00698">
    <property type="entry name" value="Acyl_transf_1"/>
    <property type="match status" value="1"/>
</dbReference>
<dbReference type="InterPro" id="IPR050091">
    <property type="entry name" value="PKS_NRPS_Biosynth_Enz"/>
</dbReference>
<dbReference type="SUPFAM" id="SSF53901">
    <property type="entry name" value="Thiolase-like"/>
    <property type="match status" value="1"/>
</dbReference>
<organism evidence="8 9">
    <name type="scientific">Aquimarina spongiae</name>
    <dbReference type="NCBI Taxonomy" id="570521"/>
    <lineage>
        <taxon>Bacteria</taxon>
        <taxon>Pseudomonadati</taxon>
        <taxon>Bacteroidota</taxon>
        <taxon>Flavobacteriia</taxon>
        <taxon>Flavobacteriales</taxon>
        <taxon>Flavobacteriaceae</taxon>
        <taxon>Aquimarina</taxon>
    </lineage>
</organism>
<dbReference type="InterPro" id="IPR013968">
    <property type="entry name" value="PKS_KR"/>
</dbReference>
<dbReference type="InterPro" id="IPR018201">
    <property type="entry name" value="Ketoacyl_synth_AS"/>
</dbReference>
<dbReference type="PROSITE" id="PS00606">
    <property type="entry name" value="KS3_1"/>
    <property type="match status" value="1"/>
</dbReference>
<dbReference type="STRING" id="570521.SAMN04488508_1182"/>
<evidence type="ECO:0000313" key="9">
    <source>
        <dbReference type="Proteomes" id="UP000184432"/>
    </source>
</evidence>
<dbReference type="InterPro" id="IPR020845">
    <property type="entry name" value="AMP-binding_CS"/>
</dbReference>
<dbReference type="Gene3D" id="3.40.47.10">
    <property type="match status" value="1"/>
</dbReference>
<dbReference type="InterPro" id="IPR000873">
    <property type="entry name" value="AMP-dep_synth/lig_dom"/>
</dbReference>
<dbReference type="Gene3D" id="3.30.70.3290">
    <property type="match status" value="1"/>
</dbReference>
<dbReference type="InterPro" id="IPR001227">
    <property type="entry name" value="Ac_transferase_dom_sf"/>
</dbReference>
<dbReference type="InterPro" id="IPR020841">
    <property type="entry name" value="PKS_Beta-ketoAc_synthase_dom"/>
</dbReference>
<dbReference type="PROSITE" id="PS50075">
    <property type="entry name" value="CARRIER"/>
    <property type="match status" value="2"/>
</dbReference>
<dbReference type="InterPro" id="IPR032821">
    <property type="entry name" value="PKS_assoc"/>
</dbReference>
<dbReference type="Pfam" id="PF21394">
    <property type="entry name" value="Beta-ketacyl_N"/>
    <property type="match status" value="1"/>
</dbReference>
<dbReference type="InterPro" id="IPR001242">
    <property type="entry name" value="Condensation_dom"/>
</dbReference>
<dbReference type="Pfam" id="PF00109">
    <property type="entry name" value="ketoacyl-synt"/>
    <property type="match status" value="1"/>
</dbReference>
<dbReference type="Gene3D" id="3.40.50.980">
    <property type="match status" value="2"/>
</dbReference>
<comment type="similarity">
    <text evidence="5">In the C-terminal section; belongs to the NRP synthetase family.</text>
</comment>
<dbReference type="Pfam" id="PF00668">
    <property type="entry name" value="Condensation"/>
    <property type="match status" value="1"/>
</dbReference>
<dbReference type="CDD" id="cd19531">
    <property type="entry name" value="LCL_NRPS-like"/>
    <property type="match status" value="1"/>
</dbReference>
<dbReference type="Gene3D" id="2.30.38.10">
    <property type="entry name" value="Luciferase, Domain 3"/>
    <property type="match status" value="1"/>
</dbReference>
<evidence type="ECO:0000259" key="6">
    <source>
        <dbReference type="PROSITE" id="PS50075"/>
    </source>
</evidence>
<dbReference type="Pfam" id="PF00501">
    <property type="entry name" value="AMP-binding"/>
    <property type="match status" value="1"/>
</dbReference>
<dbReference type="InterPro" id="IPR009081">
    <property type="entry name" value="PP-bd_ACP"/>
</dbReference>
<dbReference type="Proteomes" id="UP000184432">
    <property type="component" value="Unassembled WGS sequence"/>
</dbReference>
<dbReference type="SUPFAM" id="SSF51735">
    <property type="entry name" value="NAD(P)-binding Rossmann-fold domains"/>
    <property type="match status" value="2"/>
</dbReference>
<dbReference type="InterPro" id="IPR023213">
    <property type="entry name" value="CAT-like_dom_sf"/>
</dbReference>
<dbReference type="Gene3D" id="3.30.559.10">
    <property type="entry name" value="Chloramphenicol acetyltransferase-like domain"/>
    <property type="match status" value="1"/>
</dbReference>
<keyword evidence="2" id="KW-0596">Phosphopantetheine</keyword>
<protein>
    <submittedName>
        <fullName evidence="8">Amino acid adenylation domain-containing protein</fullName>
    </submittedName>
</protein>
<keyword evidence="9" id="KW-1185">Reference proteome</keyword>
<evidence type="ECO:0000256" key="4">
    <source>
        <dbReference type="ARBA" id="ARBA00022679"/>
    </source>
</evidence>
<evidence type="ECO:0000313" key="8">
    <source>
        <dbReference type="EMBL" id="SHJ71318.1"/>
    </source>
</evidence>
<dbReference type="SUPFAM" id="SSF56801">
    <property type="entry name" value="Acetyl-CoA synthetase-like"/>
    <property type="match status" value="1"/>
</dbReference>
<dbReference type="SMART" id="SM00822">
    <property type="entry name" value="PKS_KR"/>
    <property type="match status" value="1"/>
</dbReference>
<dbReference type="RefSeq" id="WP_073322131.1">
    <property type="nucleotide sequence ID" value="NZ_FQYP01000018.1"/>
</dbReference>
<dbReference type="Pfam" id="PF16197">
    <property type="entry name" value="KAsynt_C_assoc"/>
    <property type="match status" value="1"/>
</dbReference>
<dbReference type="CDD" id="cd05930">
    <property type="entry name" value="A_NRPS"/>
    <property type="match status" value="1"/>
</dbReference>
<dbReference type="PROSITE" id="PS00012">
    <property type="entry name" value="PHOSPHOPANTETHEINE"/>
    <property type="match status" value="1"/>
</dbReference>
<dbReference type="InterPro" id="IPR020806">
    <property type="entry name" value="PKS_PP-bd"/>
</dbReference>
<dbReference type="CDD" id="cd00833">
    <property type="entry name" value="PKS"/>
    <property type="match status" value="1"/>
</dbReference>
<dbReference type="Gene3D" id="3.30.559.30">
    <property type="entry name" value="Nonribosomal peptide synthetase, condensation domain"/>
    <property type="match status" value="1"/>
</dbReference>
<dbReference type="SMART" id="SM00823">
    <property type="entry name" value="PKS_PP"/>
    <property type="match status" value="2"/>
</dbReference>
<dbReference type="SMART" id="SM00827">
    <property type="entry name" value="PKS_AT"/>
    <property type="match status" value="1"/>
</dbReference>
<feature type="domain" description="Carrier" evidence="6">
    <location>
        <begin position="1441"/>
        <end position="1516"/>
    </location>
</feature>
<dbReference type="Gene3D" id="3.30.300.30">
    <property type="match status" value="1"/>
</dbReference>
<sequence>MNLRNDKKIENELTGLEVAIIGYAGRFNTCKNAEAYWESLSKGEETFTIFEDDELKALGIAEELFQKENYIKSNGVLGNKDCFDAGFFGYTPAEVNVMDPQTRIFHEIVWEGLEMSGYTPSKTKAKIGLYASASNNSIWQSMVMLDGSNKVNAFASGYLADKDFMCSLISYNLNLKGPAMYTHTACSSSLVAVHQAARALQTGDCQIAVAGGVSASLLDAGGYEYHENLILSPDGHCRAFDAEAKGTVNGEGGGVVILKRYKDAVRDNDKIYGIIKGSAINNDGNDKIGYSAPSVSGQRKVIQNAIKIARVDPNSISYIEAHGTGTKLGDPIEIDGLKEAYKQDDSVKTAIGSVKTNIGHLDTAAGVASLIKVLLMMENKKIPASLHFKKPNPNIDFDKSSFYVNNELKPWESNSNKLRAGISSFGIGGTNCHIIVEEPYEEKSLDITTNYEYAINLSARNTNKLNALRSDLISFLQKNEHQNLADISYTFNCGRADMPVRKSFTARTVNDLISELQTPVNEVKNATAYNKCAFVFSGQGSQYLNMGRQLYTKHEIFRTYLDSCFKLIEEYHDIDLKVELFKSEEANDIKINETLYTQLGLFSISYSLARFLIDLGVQPSALIGHSIGEYAGAVIADVMNLNDAIQIIGKRAKLMQQAERGAMYATFANEETIKKLCPESISVAAVNSDELTVISGDTNEIEQFVSVLKSENIYTKKLKTSHAFHSSMMDGVLDEYSKFLNDFTFGTPRIPLISNHNGAFFEAPIDGKYWSEHLRNTVYFAKGIRTLIDQGHTSFVEIGPGDQLTKLIDRIAKKQENIVTVDLLNAADEKNQNDAYFIKKVSEIWKLGTTIDWQELYKSENAKRVYLPTYPFEKTRFPLKYNLEKLLNGLSNPSNGVSQNVDLEMSNWLFTHRWVKSSILNVDISDVDKEQKLLVFSDKRGLGNRIIKEFKAAGYDQIIEVVEGDVFEQISPIKYTFNYNDLESYKSLFEQLKSNGNNHFSGIIHCKGVDSIPETENQLQNALNHGYLSLAFLAKGLLSNGFSNDMDFTVITRETAKITSEDKVSPFKTMNLGALKIISTEYDNLNCKMIDLDVAEIESPEFDVLRIINNEIAQKEKEDIIVSYRQKERFIYSVKKLENKEEENIHIRENGCYLIPGGFGGMGFSIAKDIAENEKANLALITRRKFPNEDEWNDWLKVHGEQDATSKKILEIQKMQATGAKVMILSADVSNSQQMAEVVQEVENELGKINGVIWAAGVIDYDGVIQNRDTQKFIANIKSKVHGLLALEEILDFEELDFVALFSSIGNLFYKGKFGQVAYNVANEFFDGYSQGYSGNGNVFTINWCDWKEVGMTVKAISDTHEKTDAEIDALIEEGLTPKEGVEVFRKSLVNSSSNIMISKSDLIKDFNSHKLGEEDSYAGIGEEMDQIVYERPDLTTSYVEPTTELEKTLTNLCCSLFGINKVGIDDDFLELGGDSLAAIQFINQIKQNLNVKISLEEFFTHPTMRSFAEVIAIKQEETKATPKLVIKEETDKTTYPLLPSQKRMFILNRLYPEETNYNQVFIFKAESFDTDQLQKAFEQLIQRHQVLRASYQIVEEEPVQKIHQDVTFTLEQFSIENDQEFDEVAKEFQRPFDLSTAPLLRAAKVSNSAGKDYLLIDIHHIISDGRSNQILLNDLMRIIENKTLEMLDKDFTSYVEYFHSEEVQQELKEEEQYWKDRFEDYTSSTGLITDFPRHLDNDKKGDFYSFTIDAALSKQIIALAKKEGATLFTYNLAIFYMLMSKLTDEEDVVVGTTHLGRNLANYDDVMGMFIETMALRNSVDSKLEFREFLSKVKENVYRDFDNRKYPFENLVDQLDVPKNRNRNPLFDVVFSSDDIGDRSVSKPEENTLQLERVEQKNNKVSFDILFTFSQREEGLTFSFEYNADLFKKETIVLYGEFFKNLLQVVVNKPETPIGNINLTTADRKQSDKKASDPISKNWNDSDHIFNIIQEASKLRKNAVAIEDSGKTMTYEELMKNVDKLSYYLKEECNIHTGDVIALYNSRSSDLIISILAAMKARAVFVPIDISFPEERVNYILNNSGAKMILTNTEQMFNLPFFEGTVFALDVQMEALEEVDPEPFNGDINDLAYILFTSGSTGYPKGVKILQKGLSNYVQWANRYYFENQDAFDLPLFTSISFDFTLTSIFSPLSRGASISIYEDGISVDKSLKGIFLSNLRAIKATPAHIDLLGSLGLENTNIEKAILGGEALLPHHVSILKKLNPEMVIFNEYGPTEATVACSASRITQENEPITIGKEIDNTKIYILDDNMNVLPNQVPGEVYISGDSLAQGYLKEDITKEKFLTLPENESIRVYKTGDKGFYNSSDELIFLGRIHNNEQVKIRGYRIELKEIENVLCLLEEVERAVVSVKRLNDEDVLVAYYIAQNEMDEQKIRTFLMKYLTQQMIPAFIMHLDSLPLTTNGKVDYGALPVPEISKQETYLPPVNETEIKLVEIWEEILGVEKNIIGINDSFFGLGGNSLKVVQLSQKIENEFGVSIPVAELFDYDTISAVIKNFFTTDTKDTTSTETENLHDLSIDLMRKINN</sequence>
<dbReference type="InterPro" id="IPR049490">
    <property type="entry name" value="C883_1060-like_KR_N"/>
</dbReference>
<name>A0A1M6LJK7_9FLAO</name>
<dbReference type="EMBL" id="FQYP01000018">
    <property type="protein sequence ID" value="SHJ71318.1"/>
    <property type="molecule type" value="Genomic_DNA"/>
</dbReference>
<dbReference type="Pfam" id="PF08659">
    <property type="entry name" value="KR"/>
    <property type="match status" value="1"/>
</dbReference>
<dbReference type="InterPro" id="IPR016036">
    <property type="entry name" value="Malonyl_transacylase_ACP-bd"/>
</dbReference>
<evidence type="ECO:0000256" key="2">
    <source>
        <dbReference type="ARBA" id="ARBA00022450"/>
    </source>
</evidence>
<reference evidence="9" key="1">
    <citation type="submission" date="2016-11" db="EMBL/GenBank/DDBJ databases">
        <authorList>
            <person name="Varghese N."/>
            <person name="Submissions S."/>
        </authorList>
    </citation>
    <scope>NUCLEOTIDE SEQUENCE [LARGE SCALE GENOMIC DNA]</scope>
    <source>
        <strain evidence="9">DSM 22623</strain>
    </source>
</reference>
<dbReference type="InterPro" id="IPR036736">
    <property type="entry name" value="ACP-like_sf"/>
</dbReference>
<evidence type="ECO:0000256" key="1">
    <source>
        <dbReference type="ARBA" id="ARBA00001957"/>
    </source>
</evidence>
<dbReference type="InterPro" id="IPR014031">
    <property type="entry name" value="Ketoacyl_synth_C"/>
</dbReference>
<dbReference type="InterPro" id="IPR014030">
    <property type="entry name" value="Ketoacyl_synth_N"/>
</dbReference>
<dbReference type="Gene3D" id="3.40.366.10">
    <property type="entry name" value="Malonyl-Coenzyme A Acyl Carrier Protein, domain 2"/>
    <property type="match status" value="1"/>
</dbReference>
<dbReference type="InterPro" id="IPR014043">
    <property type="entry name" value="Acyl_transferase_dom"/>
</dbReference>
<dbReference type="SUPFAM" id="SSF52777">
    <property type="entry name" value="CoA-dependent acyltransferases"/>
    <property type="match status" value="2"/>
</dbReference>
<dbReference type="GO" id="GO:0004312">
    <property type="term" value="F:fatty acid synthase activity"/>
    <property type="evidence" value="ECO:0007669"/>
    <property type="project" value="TreeGrafter"/>
</dbReference>
<dbReference type="GO" id="GO:0004315">
    <property type="term" value="F:3-oxoacyl-[acyl-carrier-protein] synthase activity"/>
    <property type="evidence" value="ECO:0007669"/>
    <property type="project" value="InterPro"/>
</dbReference>
<dbReference type="GO" id="GO:0031177">
    <property type="term" value="F:phosphopantetheine binding"/>
    <property type="evidence" value="ECO:0007669"/>
    <property type="project" value="InterPro"/>
</dbReference>
<dbReference type="GO" id="GO:0006633">
    <property type="term" value="P:fatty acid biosynthetic process"/>
    <property type="evidence" value="ECO:0007669"/>
    <property type="project" value="InterPro"/>
</dbReference>
<keyword evidence="3" id="KW-0597">Phosphoprotein</keyword>
<dbReference type="InterPro" id="IPR045851">
    <property type="entry name" value="AMP-bd_C_sf"/>
</dbReference>
<dbReference type="InterPro" id="IPR016035">
    <property type="entry name" value="Acyl_Trfase/lysoPLipase"/>
</dbReference>
<dbReference type="Pfam" id="PF00550">
    <property type="entry name" value="PP-binding"/>
    <property type="match status" value="2"/>
</dbReference>
<comment type="cofactor">
    <cofactor evidence="1">
        <name>pantetheine 4'-phosphate</name>
        <dbReference type="ChEBI" id="CHEBI:47942"/>
    </cofactor>
</comment>
<dbReference type="InterPro" id="IPR057326">
    <property type="entry name" value="KR_dom"/>
</dbReference>
<dbReference type="InterPro" id="IPR036291">
    <property type="entry name" value="NAD(P)-bd_dom_sf"/>
</dbReference>
<accession>A0A1M6LJK7</accession>
<evidence type="ECO:0000256" key="5">
    <source>
        <dbReference type="ARBA" id="ARBA00029443"/>
    </source>
</evidence>
<evidence type="ECO:0000259" key="7">
    <source>
        <dbReference type="PROSITE" id="PS52004"/>
    </source>
</evidence>
<gene>
    <name evidence="8" type="ORF">SAMN04488508_1182</name>
</gene>
<dbReference type="SMART" id="SM00825">
    <property type="entry name" value="PKS_KS"/>
    <property type="match status" value="1"/>
</dbReference>
<proteinExistence type="inferred from homology"/>
<dbReference type="NCBIfam" id="TIGR01733">
    <property type="entry name" value="AA-adenyl-dom"/>
    <property type="match status" value="1"/>
</dbReference>
<dbReference type="SUPFAM" id="SSF52151">
    <property type="entry name" value="FabD/lysophospholipase-like"/>
    <property type="match status" value="1"/>
</dbReference>
<dbReference type="PROSITE" id="PS00455">
    <property type="entry name" value="AMP_BINDING"/>
    <property type="match status" value="1"/>
</dbReference>
<dbReference type="SUPFAM" id="SSF47336">
    <property type="entry name" value="ACP-like"/>
    <property type="match status" value="2"/>
</dbReference>
<dbReference type="CDD" id="cd08953">
    <property type="entry name" value="KR_2_SDR_x"/>
    <property type="match status" value="1"/>
</dbReference>
<dbReference type="InterPro" id="IPR010071">
    <property type="entry name" value="AA_adenyl_dom"/>
</dbReference>
<dbReference type="InterPro" id="IPR006162">
    <property type="entry name" value="Ppantetheine_attach_site"/>
</dbReference>
<keyword evidence="4" id="KW-0808">Transferase</keyword>
<feature type="domain" description="Ketosynthase family 3 (KS3)" evidence="7">
    <location>
        <begin position="15"/>
        <end position="438"/>
    </location>
</feature>
<dbReference type="PANTHER" id="PTHR43775">
    <property type="entry name" value="FATTY ACID SYNTHASE"/>
    <property type="match status" value="1"/>
</dbReference>
<dbReference type="InterPro" id="IPR016039">
    <property type="entry name" value="Thiolase-like"/>
</dbReference>